<accession>A0A9W4U5R9</accession>
<dbReference type="AlphaFoldDB" id="A0A9W4U5R9"/>
<dbReference type="PANTHER" id="PTHR36587">
    <property type="entry name" value="EXPRESSION SITE-ASSOCIATED GENE 3 (ESAG3)-LIKE PROTEIN"/>
    <property type="match status" value="1"/>
</dbReference>
<name>A0A9W4U5R9_9PLEO</name>
<feature type="region of interest" description="Disordered" evidence="1">
    <location>
        <begin position="639"/>
        <end position="730"/>
    </location>
</feature>
<evidence type="ECO:0000256" key="1">
    <source>
        <dbReference type="SAM" id="MobiDB-lite"/>
    </source>
</evidence>
<keyword evidence="3" id="KW-1185">Reference proteome</keyword>
<proteinExistence type="predicted"/>
<dbReference type="Proteomes" id="UP001152607">
    <property type="component" value="Unassembled WGS sequence"/>
</dbReference>
<dbReference type="OrthoDB" id="422736at2759"/>
<feature type="compositionally biased region" description="Basic and acidic residues" evidence="1">
    <location>
        <begin position="703"/>
        <end position="730"/>
    </location>
</feature>
<comment type="caution">
    <text evidence="2">The sequence shown here is derived from an EMBL/GenBank/DDBJ whole genome shotgun (WGS) entry which is preliminary data.</text>
</comment>
<sequence>MVTMAVPQLMPMSMSPQTRPKEVGHAALQWVRGRRGRVFVLSMLLALVILIVGGASNSKTIATSYQALSSNHQFPSWHSHTGHLPAYFTSPLNPSNASLDLENNSVYHVPSHLNKATPNFHLVMPALEDGIDFCKTSLSAMILNYPPPTIVGLNERFGSEAQKEKAQLKEIHRYLTNDKLVNDEDMMLIVDGKDTWFQLPSDVLIKQYQNLLEDANRRLDRLYGNRYKQTIVFGAKKICRDDEIACHHVPEPMLPFDVYGKKTGKDKSTMLAKHIDSTMLMGPVKDIRRLYGEAVRIIEERKSQFMTVHSVMATIFAKQQMARNMHRGQFKITQATNNLFNWLHPSFSNSITALKEHEQGLTLEEGHEYEMMIGLDYAHALFQPFEYSAHEELLSLRHDGSTDLSKLHHPGTSTPPLTVPIALHNTLLPYWTPDHTRNNPSPNEKPVYIDHLEFQQNIDNLPDRETPWTSTALVQNTYTGTIPAAFHIDDRESFSLPGLAAISDNTPPHAPNISWTSFWYSGHERALLRNYFRLSQSSVGYHNVAVGGDRLWDQRGGRGGVWTAKEGLWLPWGEVDGVCGSVDLLDKIFTDGKGVWLHEADGEKGVEDRRKAEKEYLEALEKKKMNEEEKAKEEILKAKEEAEADGAGESSEGEKNEETTEGDGGLGTESERQQDGGEQNGGDDTGNEKYEADRGGEEDDQLDRESSEQGDNEKTGEEVDSEEDHHDNNE</sequence>
<evidence type="ECO:0000313" key="3">
    <source>
        <dbReference type="Proteomes" id="UP001152607"/>
    </source>
</evidence>
<dbReference type="CDD" id="cd22997">
    <property type="entry name" value="GT_LH"/>
    <property type="match status" value="1"/>
</dbReference>
<feature type="compositionally biased region" description="Basic and acidic residues" evidence="1">
    <location>
        <begin position="686"/>
        <end position="695"/>
    </location>
</feature>
<dbReference type="EMBL" id="CAOQHR010000002">
    <property type="protein sequence ID" value="CAI6315280.1"/>
    <property type="molecule type" value="Genomic_DNA"/>
</dbReference>
<evidence type="ECO:0000313" key="2">
    <source>
        <dbReference type="EMBL" id="CAI6315280.1"/>
    </source>
</evidence>
<gene>
    <name evidence="2" type="ORF">PDIGIT_LOCUS3377</name>
</gene>
<protein>
    <submittedName>
        <fullName evidence="2">Uncharacterized protein</fullName>
    </submittedName>
</protein>
<dbReference type="PANTHER" id="PTHR36587:SF2">
    <property type="entry name" value="EXPRESSION SITE-ASSOCIATED GENE 3 (ESAG3)-LIKE PROTEIN"/>
    <property type="match status" value="1"/>
</dbReference>
<organism evidence="2 3">
    <name type="scientific">Periconia digitata</name>
    <dbReference type="NCBI Taxonomy" id="1303443"/>
    <lineage>
        <taxon>Eukaryota</taxon>
        <taxon>Fungi</taxon>
        <taxon>Dikarya</taxon>
        <taxon>Ascomycota</taxon>
        <taxon>Pezizomycotina</taxon>
        <taxon>Dothideomycetes</taxon>
        <taxon>Pleosporomycetidae</taxon>
        <taxon>Pleosporales</taxon>
        <taxon>Massarineae</taxon>
        <taxon>Periconiaceae</taxon>
        <taxon>Periconia</taxon>
    </lineage>
</organism>
<reference evidence="2" key="1">
    <citation type="submission" date="2023-01" db="EMBL/GenBank/DDBJ databases">
        <authorList>
            <person name="Van Ghelder C."/>
            <person name="Rancurel C."/>
        </authorList>
    </citation>
    <scope>NUCLEOTIDE SEQUENCE</scope>
    <source>
        <strain evidence="2">CNCM I-4278</strain>
    </source>
</reference>